<evidence type="ECO:0008006" key="8">
    <source>
        <dbReference type="Google" id="ProtNLM"/>
    </source>
</evidence>
<sequence>MGNTCAADAATGQGNPWYTERSGWITSGIFVAIIFIATCVNVVRHARNYRAPKEQRQIIRILYMPLVYGGISWLSYRFIDQYVYLSLIYVVYEAFALSAFLYLMIQYVNSAATTSSIEDTLSKKDKAKLPPPWCCFRYRPTKASFIHMLKWLVFQFVIIRPTVSTISIILHALDILCPSTMSPAHANLWLTVIDIGSMVYVHLSKKTSRPTDTKIDRTAMYGLLLFYTLTREELNGHRPLLKFAIIKVVVALSVTQEFVFRLLHSSDTIKSTANWSGTEVADGLNAFALTIEMAFVSVAMLWAYSASEYLNSAQARGTTTQAIIDSINFGDFLAEMKQSFIFFWYRRQHKSQRESQQSLGSLELRAGGATGSGASFVKMEAGLPTKTETRVTVAPV</sequence>
<comment type="caution">
    <text evidence="6">The sequence shown here is derived from an EMBL/GenBank/DDBJ whole genome shotgun (WGS) entry which is preliminary data.</text>
</comment>
<keyword evidence="2 5" id="KW-0812">Transmembrane</keyword>
<dbReference type="Pfam" id="PF03619">
    <property type="entry name" value="Solute_trans_a"/>
    <property type="match status" value="1"/>
</dbReference>
<dbReference type="InterPro" id="IPR005178">
    <property type="entry name" value="Ostalpha/TMEM184C"/>
</dbReference>
<dbReference type="SMART" id="SM01417">
    <property type="entry name" value="Solute_trans_a"/>
    <property type="match status" value="1"/>
</dbReference>
<protein>
    <recommendedName>
        <fullName evidence="8">DUF300-domain-containing protein</fullName>
    </recommendedName>
</protein>
<feature type="transmembrane region" description="Helical" evidence="5">
    <location>
        <begin position="151"/>
        <end position="173"/>
    </location>
</feature>
<keyword evidence="4 5" id="KW-0472">Membrane</keyword>
<feature type="transmembrane region" description="Helical" evidence="5">
    <location>
        <begin position="58"/>
        <end position="76"/>
    </location>
</feature>
<evidence type="ECO:0000256" key="3">
    <source>
        <dbReference type="ARBA" id="ARBA00022989"/>
    </source>
</evidence>
<evidence type="ECO:0000313" key="6">
    <source>
        <dbReference type="EMBL" id="CAE6480266.1"/>
    </source>
</evidence>
<comment type="subcellular location">
    <subcellularLocation>
        <location evidence="1">Membrane</location>
        <topology evidence="1">Multi-pass membrane protein</topology>
    </subcellularLocation>
</comment>
<accession>A0A8H3CFY2</accession>
<dbReference type="AlphaFoldDB" id="A0A8H3CFY2"/>
<keyword evidence="3 5" id="KW-1133">Transmembrane helix</keyword>
<dbReference type="GO" id="GO:0016020">
    <property type="term" value="C:membrane"/>
    <property type="evidence" value="ECO:0007669"/>
    <property type="project" value="UniProtKB-SubCell"/>
</dbReference>
<name>A0A8H3CFY2_9AGAM</name>
<evidence type="ECO:0000256" key="2">
    <source>
        <dbReference type="ARBA" id="ARBA00022692"/>
    </source>
</evidence>
<dbReference type="PANTHER" id="PTHR23423">
    <property type="entry name" value="ORGANIC SOLUTE TRANSPORTER-RELATED"/>
    <property type="match status" value="1"/>
</dbReference>
<proteinExistence type="predicted"/>
<feature type="transmembrane region" description="Helical" evidence="5">
    <location>
        <begin position="24"/>
        <end position="46"/>
    </location>
</feature>
<evidence type="ECO:0000256" key="4">
    <source>
        <dbReference type="ARBA" id="ARBA00023136"/>
    </source>
</evidence>
<organism evidence="6 7">
    <name type="scientific">Rhizoctonia solani</name>
    <dbReference type="NCBI Taxonomy" id="456999"/>
    <lineage>
        <taxon>Eukaryota</taxon>
        <taxon>Fungi</taxon>
        <taxon>Dikarya</taxon>
        <taxon>Basidiomycota</taxon>
        <taxon>Agaricomycotina</taxon>
        <taxon>Agaricomycetes</taxon>
        <taxon>Cantharellales</taxon>
        <taxon>Ceratobasidiaceae</taxon>
        <taxon>Rhizoctonia</taxon>
    </lineage>
</organism>
<dbReference type="EMBL" id="CAJMXA010002395">
    <property type="protein sequence ID" value="CAE6480266.1"/>
    <property type="molecule type" value="Genomic_DNA"/>
</dbReference>
<evidence type="ECO:0000313" key="7">
    <source>
        <dbReference type="Proteomes" id="UP000663853"/>
    </source>
</evidence>
<reference evidence="6" key="1">
    <citation type="submission" date="2021-01" db="EMBL/GenBank/DDBJ databases">
        <authorList>
            <person name="Kaushik A."/>
        </authorList>
    </citation>
    <scope>NUCLEOTIDE SEQUENCE</scope>
    <source>
        <strain evidence="6">AG6-10EEA</strain>
    </source>
</reference>
<evidence type="ECO:0000256" key="1">
    <source>
        <dbReference type="ARBA" id="ARBA00004141"/>
    </source>
</evidence>
<gene>
    <name evidence="6" type="ORF">RDB_LOCUS87557</name>
</gene>
<evidence type="ECO:0000256" key="5">
    <source>
        <dbReference type="SAM" id="Phobius"/>
    </source>
</evidence>
<feature type="transmembrane region" description="Helical" evidence="5">
    <location>
        <begin position="82"/>
        <end position="105"/>
    </location>
</feature>
<dbReference type="Proteomes" id="UP000663853">
    <property type="component" value="Unassembled WGS sequence"/>
</dbReference>